<proteinExistence type="predicted"/>
<feature type="region of interest" description="Disordered" evidence="1">
    <location>
        <begin position="480"/>
        <end position="506"/>
    </location>
</feature>
<dbReference type="Proteomes" id="UP001216907">
    <property type="component" value="Unassembled WGS sequence"/>
</dbReference>
<organism evidence="2 3">
    <name type="scientific">Paludisphaera mucosa</name>
    <dbReference type="NCBI Taxonomy" id="3030827"/>
    <lineage>
        <taxon>Bacteria</taxon>
        <taxon>Pseudomonadati</taxon>
        <taxon>Planctomycetota</taxon>
        <taxon>Planctomycetia</taxon>
        <taxon>Isosphaerales</taxon>
        <taxon>Isosphaeraceae</taxon>
        <taxon>Paludisphaera</taxon>
    </lineage>
</organism>
<gene>
    <name evidence="2" type="ORF">PZE19_05705</name>
</gene>
<reference evidence="2 3" key="1">
    <citation type="submission" date="2023-03" db="EMBL/GenBank/DDBJ databases">
        <title>Paludisphaera mucosa sp. nov. a novel planctomycete from northern fen.</title>
        <authorList>
            <person name="Ivanova A."/>
        </authorList>
    </citation>
    <scope>NUCLEOTIDE SEQUENCE [LARGE SCALE GENOMIC DNA]</scope>
    <source>
        <strain evidence="2 3">Pla2</strain>
    </source>
</reference>
<protein>
    <submittedName>
        <fullName evidence="2">Uncharacterized protein</fullName>
    </submittedName>
</protein>
<feature type="compositionally biased region" description="Basic and acidic residues" evidence="1">
    <location>
        <begin position="484"/>
        <end position="494"/>
    </location>
</feature>
<dbReference type="EMBL" id="JARRAG010000001">
    <property type="protein sequence ID" value="MDG3003253.1"/>
    <property type="molecule type" value="Genomic_DNA"/>
</dbReference>
<keyword evidence="3" id="KW-1185">Reference proteome</keyword>
<accession>A0ABT6F765</accession>
<comment type="caution">
    <text evidence="2">The sequence shown here is derived from an EMBL/GenBank/DDBJ whole genome shotgun (WGS) entry which is preliminary data.</text>
</comment>
<sequence length="506" mass="52447">MFKLASLFVDIKAKDDALKGTLAETKTSLSAWGVAAGSAVGTLAGQAIAAAGSSIAGFFASGIKGAVDLKETMSKVDAIFGSSAGKITAQADEMAAKYGVVKQSFMDAAAGFGSSFKAAGLTGDAAADVGNQLAKLGMDMASFGNGTNEEVFTALGAALRGEFDPLERFNVMLNADAVALHAVAMGLAANKNEVSELAKKQATLDLIMAKSIDQQGDLERTAGGTANQWRKLTGDLTNAAVQLAGKLEPALNAVLVAGNSLVGSVGPGIEWLGGVFESFAAGVSEVVATVGVLWRNLGTVWEMTTIKASEMGQNLIAILGVLPDNVGRIAGWIGRNWYNLIADGFFALKAVFTNFTGNLASLAAAVYSFFTDPLSGFEFEWTPLLDGFEATTEKLPEMLRPALVDLSDEIAAKGKEMEDREGARAERIANKLKAAPAKGAAAAKAAEASEKGGQSYDSADFARRLTLSIMGGDDVPKKQLAAAEKTEANTRRTAEAVGRASVARFT</sequence>
<evidence type="ECO:0000313" key="3">
    <source>
        <dbReference type="Proteomes" id="UP001216907"/>
    </source>
</evidence>
<name>A0ABT6F765_9BACT</name>
<dbReference type="RefSeq" id="WP_277859607.1">
    <property type="nucleotide sequence ID" value="NZ_JARRAG010000001.1"/>
</dbReference>
<evidence type="ECO:0000313" key="2">
    <source>
        <dbReference type="EMBL" id="MDG3003253.1"/>
    </source>
</evidence>
<evidence type="ECO:0000256" key="1">
    <source>
        <dbReference type="SAM" id="MobiDB-lite"/>
    </source>
</evidence>